<dbReference type="Proteomes" id="UP000293850">
    <property type="component" value="Chromosome"/>
</dbReference>
<organism evidence="1 2">
    <name type="scientific">Citrobacter arsenatis</name>
    <dbReference type="NCBI Taxonomy" id="2546350"/>
    <lineage>
        <taxon>Bacteria</taxon>
        <taxon>Pseudomonadati</taxon>
        <taxon>Pseudomonadota</taxon>
        <taxon>Gammaproteobacteria</taxon>
        <taxon>Enterobacterales</taxon>
        <taxon>Enterobacteriaceae</taxon>
        <taxon>Citrobacter</taxon>
    </lineage>
</organism>
<gene>
    <name evidence="1" type="ORF">E1B03_14780</name>
</gene>
<evidence type="ECO:0000313" key="2">
    <source>
        <dbReference type="Proteomes" id="UP000293850"/>
    </source>
</evidence>
<sequence>MFVLPHYYGWFFNQTVNPVRIPVRHRRLSAVRSFFVLLLAITDFIYSGDSNDHLASIIYVPPLPETRYYSVERNELQTILINVKSSAKYLAGKYQMRFLTANTFYKFVNQFSFIENKSH</sequence>
<name>A0A4P6WJX7_9ENTR</name>
<evidence type="ECO:0000313" key="1">
    <source>
        <dbReference type="EMBL" id="QBM23629.1"/>
    </source>
</evidence>
<accession>A0A4P6WJX7</accession>
<protein>
    <submittedName>
        <fullName evidence="1">Uncharacterized protein</fullName>
    </submittedName>
</protein>
<keyword evidence="2" id="KW-1185">Reference proteome</keyword>
<reference evidence="1 2" key="1">
    <citation type="submission" date="2019-03" db="EMBL/GenBank/DDBJ databases">
        <title>Complete genome sequence of an arsenate-respiring bacteria, Citrobacter sp. LY-1.</title>
        <authorList>
            <person name="Wang H."/>
            <person name="Liu Y."/>
            <person name="Li Q."/>
            <person name="Huang J."/>
        </authorList>
    </citation>
    <scope>NUCLEOTIDE SEQUENCE [LARGE SCALE GENOMIC DNA]</scope>
    <source>
        <strain evidence="1 2">LY-1</strain>
    </source>
</reference>
<proteinExistence type="predicted"/>
<dbReference type="AlphaFoldDB" id="A0A4P6WJX7"/>
<dbReference type="EMBL" id="CP037864">
    <property type="protein sequence ID" value="QBM23629.1"/>
    <property type="molecule type" value="Genomic_DNA"/>
</dbReference>
<dbReference type="KEGG" id="cars:E1B03_14780"/>